<dbReference type="RefSeq" id="WP_277898482.1">
    <property type="nucleotide sequence ID" value="NZ_JAPMUA010000001.1"/>
</dbReference>
<reference evidence="1" key="1">
    <citation type="submission" date="2022-11" db="EMBL/GenBank/DDBJ databases">
        <title>High-quality draft genome sequence of Galbibacter sp. strain CMA-7.</title>
        <authorList>
            <person name="Wei L."/>
            <person name="Dong C."/>
            <person name="Shao Z."/>
        </authorList>
    </citation>
    <scope>NUCLEOTIDE SEQUENCE</scope>
    <source>
        <strain evidence="1">CMA-7</strain>
    </source>
</reference>
<gene>
    <name evidence="1" type="ORF">OSR52_02505</name>
</gene>
<name>A0ABT6FNT2_9FLAO</name>
<dbReference type="EMBL" id="JAPMUA010000001">
    <property type="protein sequence ID" value="MDG3584724.1"/>
    <property type="molecule type" value="Genomic_DNA"/>
</dbReference>
<evidence type="ECO:0000313" key="1">
    <source>
        <dbReference type="EMBL" id="MDG3584724.1"/>
    </source>
</evidence>
<organism evidence="1 2">
    <name type="scientific">Galbibacter pacificus</name>
    <dbReference type="NCBI Taxonomy" id="2996052"/>
    <lineage>
        <taxon>Bacteria</taxon>
        <taxon>Pseudomonadati</taxon>
        <taxon>Bacteroidota</taxon>
        <taxon>Flavobacteriia</taxon>
        <taxon>Flavobacteriales</taxon>
        <taxon>Flavobacteriaceae</taxon>
        <taxon>Galbibacter</taxon>
    </lineage>
</organism>
<protein>
    <submittedName>
        <fullName evidence="1">Phosphoribosylpyrophosphate synthetase</fullName>
    </submittedName>
</protein>
<proteinExistence type="predicted"/>
<accession>A0ABT6FNT2</accession>
<comment type="caution">
    <text evidence="1">The sequence shown here is derived from an EMBL/GenBank/DDBJ whole genome shotgun (WGS) entry which is preliminary data.</text>
</comment>
<dbReference type="Proteomes" id="UP001153642">
    <property type="component" value="Unassembled WGS sequence"/>
</dbReference>
<evidence type="ECO:0000313" key="2">
    <source>
        <dbReference type="Proteomes" id="UP001153642"/>
    </source>
</evidence>
<keyword evidence="2" id="KW-1185">Reference proteome</keyword>
<sequence length="101" mass="11500">MESYNNLIEGINGLKEQGYVEDFNLKENCLECREGAYKVFHDEFEIDKWFRIEGDDSSAENASILYAISSEKYGLKGTMVNAYGVYSDSIADQMLSKLKFA</sequence>